<dbReference type="AlphaFoldDB" id="A0A0G8EFF5"/>
<dbReference type="PATRIC" id="fig|1396.428.peg.2505"/>
<accession>A0A0G8EFF5</accession>
<organism evidence="1 2">
    <name type="scientific">Bacillus cereus</name>
    <dbReference type="NCBI Taxonomy" id="1396"/>
    <lineage>
        <taxon>Bacteria</taxon>
        <taxon>Bacillati</taxon>
        <taxon>Bacillota</taxon>
        <taxon>Bacilli</taxon>
        <taxon>Bacillales</taxon>
        <taxon>Bacillaceae</taxon>
        <taxon>Bacillus</taxon>
        <taxon>Bacillus cereus group</taxon>
    </lineage>
</organism>
<protein>
    <submittedName>
        <fullName evidence="1">Uncharacterized protein</fullName>
    </submittedName>
</protein>
<reference evidence="1 2" key="1">
    <citation type="submission" date="2015-04" db="EMBL/GenBank/DDBJ databases">
        <title>Draft Genome Sequences of Eight Spore-Forming Food Isolates of Bacillus cereus Genome sequencing.</title>
        <authorList>
            <person name="Krawcyk A.O."/>
            <person name="de Jong A."/>
            <person name="Eijlander R.T."/>
            <person name="Berendsen E.M."/>
            <person name="Holsappel S."/>
            <person name="Wells-Bennik M."/>
            <person name="Kuipers O.P."/>
        </authorList>
    </citation>
    <scope>NUCLEOTIDE SEQUENCE [LARGE SCALE GENOMIC DNA]</scope>
    <source>
        <strain evidence="1 2">B4077</strain>
    </source>
</reference>
<dbReference type="EMBL" id="LCYI01000062">
    <property type="protein sequence ID" value="KLA22207.1"/>
    <property type="molecule type" value="Genomic_DNA"/>
</dbReference>
<comment type="caution">
    <text evidence="1">The sequence shown here is derived from an EMBL/GenBank/DDBJ whole genome shotgun (WGS) entry which is preliminary data.</text>
</comment>
<evidence type="ECO:0000313" key="2">
    <source>
        <dbReference type="Proteomes" id="UP000035214"/>
    </source>
</evidence>
<name>A0A0G8EFF5_BACCE</name>
<dbReference type="Proteomes" id="UP000035214">
    <property type="component" value="Unassembled WGS sequence"/>
</dbReference>
<evidence type="ECO:0000313" key="1">
    <source>
        <dbReference type="EMBL" id="KLA22207.1"/>
    </source>
</evidence>
<sequence length="37" mass="4432">MLSINGERLAQLQSDEAFLQSEVERYLKHYEEIKHLI</sequence>
<proteinExistence type="predicted"/>
<gene>
    <name evidence="1" type="ORF">B4077_3153</name>
</gene>